<proteinExistence type="predicted"/>
<dbReference type="Pfam" id="PF19619">
    <property type="entry name" value="DUF6124"/>
    <property type="match status" value="1"/>
</dbReference>
<comment type="caution">
    <text evidence="2">The sequence shown here is derived from an EMBL/GenBank/DDBJ whole genome shotgun (WGS) entry which is preliminary data.</text>
</comment>
<keyword evidence="3" id="KW-1185">Reference proteome</keyword>
<protein>
    <recommendedName>
        <fullName evidence="4">DUF3077 domain-containing protein</fullName>
    </recommendedName>
</protein>
<dbReference type="EMBL" id="JANIGP010000013">
    <property type="protein sequence ID" value="MCY0110066.1"/>
    <property type="molecule type" value="Genomic_DNA"/>
</dbReference>
<evidence type="ECO:0000313" key="3">
    <source>
        <dbReference type="Proteomes" id="UP001207830"/>
    </source>
</evidence>
<sequence length="121" mass="12966">MKKITRLSLAGPVLPDAQTARTKTRSNATAATGGSKRRPGLPLNQMLRVRDDVDTITLLEHASELLGSLAAISENFAEEFDGSRRHVAVAIKQLSALAEIVVCRARDNLASPGSPTPDVRH</sequence>
<evidence type="ECO:0008006" key="4">
    <source>
        <dbReference type="Google" id="ProtNLM"/>
    </source>
</evidence>
<dbReference type="RefSeq" id="WP_267804371.1">
    <property type="nucleotide sequence ID" value="NZ_JANIGP010000013.1"/>
</dbReference>
<organism evidence="2 3">
    <name type="scientific">Pseudomonas monsensis</name>
    <dbReference type="NCBI Taxonomy" id="2745509"/>
    <lineage>
        <taxon>Bacteria</taxon>
        <taxon>Pseudomonadati</taxon>
        <taxon>Pseudomonadota</taxon>
        <taxon>Gammaproteobacteria</taxon>
        <taxon>Pseudomonadales</taxon>
        <taxon>Pseudomonadaceae</taxon>
        <taxon>Pseudomonas</taxon>
    </lineage>
</organism>
<reference evidence="2 3" key="1">
    <citation type="submission" date="2022-07" db="EMBL/GenBank/DDBJ databases">
        <title>Characterization of plant growth promoting rhizobacteria (PGPR) for use as bioinoculants in agriculture.</title>
        <authorList>
            <person name="Hassen A.I."/>
            <person name="Pierneef R."/>
        </authorList>
    </citation>
    <scope>NUCLEOTIDE SEQUENCE [LARGE SCALE GENOMIC DNA]</scope>
    <source>
        <strain evidence="2 3">SARCC-3054</strain>
    </source>
</reference>
<gene>
    <name evidence="2" type="ORF">NQF78_17305</name>
</gene>
<evidence type="ECO:0000256" key="1">
    <source>
        <dbReference type="SAM" id="MobiDB-lite"/>
    </source>
</evidence>
<evidence type="ECO:0000313" key="2">
    <source>
        <dbReference type="EMBL" id="MCY0110066.1"/>
    </source>
</evidence>
<accession>A0ABT3YX30</accession>
<dbReference type="Proteomes" id="UP001207830">
    <property type="component" value="Unassembled WGS sequence"/>
</dbReference>
<feature type="region of interest" description="Disordered" evidence="1">
    <location>
        <begin position="15"/>
        <end position="41"/>
    </location>
</feature>
<feature type="compositionally biased region" description="Polar residues" evidence="1">
    <location>
        <begin position="19"/>
        <end position="32"/>
    </location>
</feature>
<name>A0ABT3YX30_9PSED</name>